<accession>A0A067QR71</accession>
<feature type="compositionally biased region" description="Acidic residues" evidence="1">
    <location>
        <begin position="117"/>
        <end position="128"/>
    </location>
</feature>
<dbReference type="AlphaFoldDB" id="A0A067QR71"/>
<organism evidence="2 3">
    <name type="scientific">Jaapia argillacea MUCL 33604</name>
    <dbReference type="NCBI Taxonomy" id="933084"/>
    <lineage>
        <taxon>Eukaryota</taxon>
        <taxon>Fungi</taxon>
        <taxon>Dikarya</taxon>
        <taxon>Basidiomycota</taxon>
        <taxon>Agaricomycotina</taxon>
        <taxon>Agaricomycetes</taxon>
        <taxon>Agaricomycetidae</taxon>
        <taxon>Jaapiales</taxon>
        <taxon>Jaapiaceae</taxon>
        <taxon>Jaapia</taxon>
    </lineage>
</organism>
<evidence type="ECO:0000256" key="1">
    <source>
        <dbReference type="SAM" id="MobiDB-lite"/>
    </source>
</evidence>
<evidence type="ECO:0000313" key="2">
    <source>
        <dbReference type="EMBL" id="KDQ65216.1"/>
    </source>
</evidence>
<keyword evidence="3" id="KW-1185">Reference proteome</keyword>
<protein>
    <submittedName>
        <fullName evidence="2">Uncharacterized protein</fullName>
    </submittedName>
</protein>
<name>A0A067QR71_9AGAM</name>
<dbReference type="EMBL" id="KL197709">
    <property type="protein sequence ID" value="KDQ65216.1"/>
    <property type="molecule type" value="Genomic_DNA"/>
</dbReference>
<gene>
    <name evidence="2" type="ORF">JAAARDRAFT_188464</name>
</gene>
<evidence type="ECO:0000313" key="3">
    <source>
        <dbReference type="Proteomes" id="UP000027265"/>
    </source>
</evidence>
<proteinExistence type="predicted"/>
<dbReference type="Proteomes" id="UP000027265">
    <property type="component" value="Unassembled WGS sequence"/>
</dbReference>
<feature type="region of interest" description="Disordered" evidence="1">
    <location>
        <begin position="97"/>
        <end position="149"/>
    </location>
</feature>
<dbReference type="InParanoid" id="A0A067QR71"/>
<reference evidence="3" key="1">
    <citation type="journal article" date="2014" name="Proc. Natl. Acad. Sci. U.S.A.">
        <title>Extensive sampling of basidiomycete genomes demonstrates inadequacy of the white-rot/brown-rot paradigm for wood decay fungi.</title>
        <authorList>
            <person name="Riley R."/>
            <person name="Salamov A.A."/>
            <person name="Brown D.W."/>
            <person name="Nagy L.G."/>
            <person name="Floudas D."/>
            <person name="Held B.W."/>
            <person name="Levasseur A."/>
            <person name="Lombard V."/>
            <person name="Morin E."/>
            <person name="Otillar R."/>
            <person name="Lindquist E.A."/>
            <person name="Sun H."/>
            <person name="LaButti K.M."/>
            <person name="Schmutz J."/>
            <person name="Jabbour D."/>
            <person name="Luo H."/>
            <person name="Baker S.E."/>
            <person name="Pisabarro A.G."/>
            <person name="Walton J.D."/>
            <person name="Blanchette R.A."/>
            <person name="Henrissat B."/>
            <person name="Martin F."/>
            <person name="Cullen D."/>
            <person name="Hibbett D.S."/>
            <person name="Grigoriev I.V."/>
        </authorList>
    </citation>
    <scope>NUCLEOTIDE SEQUENCE [LARGE SCALE GENOMIC DNA]</scope>
    <source>
        <strain evidence="3">MUCL 33604</strain>
    </source>
</reference>
<sequence>MSMVDTLENLDRTILRYQNLPARAEELISDSRRIGNIWDYNEWIEKAKEFLNDKQLCELELGILIGSSVRRSPFGWDMFQKLITVMEWQEECQMKEEVMEEEDDDLSSVGMSAVWDSTEDESGDDEDVDFVRSASSASGHVNDPIVIDE</sequence>
<dbReference type="HOGENOM" id="CLU_1759079_0_0_1"/>